<evidence type="ECO:0000313" key="3">
    <source>
        <dbReference type="Proteomes" id="UP000005297"/>
    </source>
</evidence>
<comment type="caution">
    <text evidence="2">The sequence shown here is derived from an EMBL/GenBank/DDBJ whole genome shotgun (WGS) entry which is preliminary data.</text>
</comment>
<sequence length="305" mass="32900">MRAPAPMSSPGNRLGATLLLLLVSALFYGASFVKVPAIDHIADTYFSESIRSATLAYATIRGVNAVVSVVKESHLELAPAGVGITIAAGQILDPIDDMTERLSSVLVAAIASLGIQKLGYEIGTAISFKAIAIVLLLMVPLLWLNSVTLTTLYGPLLKLCLLLLLLRFLLPASALVSDQLYSHWLQPGIAGAVDDLSVVSSSYQSLSKLSPEQGGGFFSSMTTATSEKVEQIRAAFMQMVEHAENIIRSLLTLMTLYLAIFVVQVVLLPMLMLWLMLRIGKSRMLDILADSFRHKLTDSHDDAAL</sequence>
<dbReference type="STRING" id="314344.AL013_03020"/>
<name>Q0EX83_9PROT</name>
<dbReference type="AlphaFoldDB" id="Q0EX83"/>
<feature type="transmembrane region" description="Helical" evidence="1">
    <location>
        <begin position="256"/>
        <end position="277"/>
    </location>
</feature>
<feature type="transmembrane region" description="Helical" evidence="1">
    <location>
        <begin position="122"/>
        <end position="144"/>
    </location>
</feature>
<accession>Q0EX83</accession>
<keyword evidence="1" id="KW-1133">Transmembrane helix</keyword>
<dbReference type="eggNOG" id="ENOG5032TYF">
    <property type="taxonomic scope" value="Bacteria"/>
</dbReference>
<feature type="transmembrane region" description="Helical" evidence="1">
    <location>
        <begin position="156"/>
        <end position="176"/>
    </location>
</feature>
<evidence type="ECO:0000313" key="2">
    <source>
        <dbReference type="EMBL" id="EAU53907.1"/>
    </source>
</evidence>
<proteinExistence type="predicted"/>
<organism evidence="2 3">
    <name type="scientific">Mariprofundus ferrooxydans PV-1</name>
    <dbReference type="NCBI Taxonomy" id="314345"/>
    <lineage>
        <taxon>Bacteria</taxon>
        <taxon>Pseudomonadati</taxon>
        <taxon>Pseudomonadota</taxon>
        <taxon>Candidatius Mariprofundia</taxon>
        <taxon>Mariprofundales</taxon>
        <taxon>Mariprofundaceae</taxon>
        <taxon>Mariprofundus</taxon>
    </lineage>
</organism>
<protein>
    <submittedName>
        <fullName evidence="2">Uncharacterized protein</fullName>
    </submittedName>
</protein>
<dbReference type="HOGENOM" id="CLU_059178_0_0_0"/>
<dbReference type="InParanoid" id="Q0EX83"/>
<keyword evidence="3" id="KW-1185">Reference proteome</keyword>
<evidence type="ECO:0000256" key="1">
    <source>
        <dbReference type="SAM" id="Phobius"/>
    </source>
</evidence>
<dbReference type="EMBL" id="AATS01000015">
    <property type="protein sequence ID" value="EAU53907.1"/>
    <property type="molecule type" value="Genomic_DNA"/>
</dbReference>
<gene>
    <name evidence="2" type="ORF">SPV1_08216</name>
</gene>
<keyword evidence="1" id="KW-0812">Transmembrane</keyword>
<dbReference type="Proteomes" id="UP000005297">
    <property type="component" value="Unassembled WGS sequence"/>
</dbReference>
<keyword evidence="1" id="KW-0472">Membrane</keyword>
<reference evidence="2 3" key="1">
    <citation type="submission" date="2006-09" db="EMBL/GenBank/DDBJ databases">
        <authorList>
            <person name="Emerson D."/>
            <person name="Ferriera S."/>
            <person name="Johnson J."/>
            <person name="Kravitz S."/>
            <person name="Halpern A."/>
            <person name="Remington K."/>
            <person name="Beeson K."/>
            <person name="Tran B."/>
            <person name="Rogers Y.-H."/>
            <person name="Friedman R."/>
            <person name="Venter J.C."/>
        </authorList>
    </citation>
    <scope>NUCLEOTIDE SEQUENCE [LARGE SCALE GENOMIC DNA]</scope>
    <source>
        <strain evidence="2 3">PV-1</strain>
    </source>
</reference>